<proteinExistence type="predicted"/>
<sequence length="60" mass="6501">MVPPYGTGSSIYDSDVAVHVERTVTVKAADMSVISAAEQKISQKLRQSFEADVNNIVSFL</sequence>
<protein>
    <submittedName>
        <fullName evidence="3">VASt domain-containing protein</fullName>
    </submittedName>
</protein>
<keyword evidence="2" id="KW-1185">Reference proteome</keyword>
<evidence type="ECO:0000313" key="1">
    <source>
        <dbReference type="EMBL" id="VDK50854.1"/>
    </source>
</evidence>
<dbReference type="OrthoDB" id="752362at2759"/>
<reference evidence="3" key="1">
    <citation type="submission" date="2016-06" db="UniProtKB">
        <authorList>
            <consortium name="WormBaseParasite"/>
        </authorList>
    </citation>
    <scope>IDENTIFICATION</scope>
</reference>
<evidence type="ECO:0000313" key="3">
    <source>
        <dbReference type="WBParaSite" id="GPUH_0000545901-mRNA-1"/>
    </source>
</evidence>
<organism evidence="3">
    <name type="scientific">Gongylonema pulchrum</name>
    <dbReference type="NCBI Taxonomy" id="637853"/>
    <lineage>
        <taxon>Eukaryota</taxon>
        <taxon>Metazoa</taxon>
        <taxon>Ecdysozoa</taxon>
        <taxon>Nematoda</taxon>
        <taxon>Chromadorea</taxon>
        <taxon>Rhabditida</taxon>
        <taxon>Spirurina</taxon>
        <taxon>Spiruromorpha</taxon>
        <taxon>Spiruroidea</taxon>
        <taxon>Gongylonematidae</taxon>
        <taxon>Gongylonema</taxon>
    </lineage>
</organism>
<reference evidence="1 2" key="2">
    <citation type="submission" date="2018-11" db="EMBL/GenBank/DDBJ databases">
        <authorList>
            <consortium name="Pathogen Informatics"/>
        </authorList>
    </citation>
    <scope>NUCLEOTIDE SEQUENCE [LARGE SCALE GENOMIC DNA]</scope>
</reference>
<evidence type="ECO:0000313" key="2">
    <source>
        <dbReference type="Proteomes" id="UP000271098"/>
    </source>
</evidence>
<gene>
    <name evidence="1" type="ORF">GPUH_LOCUS5452</name>
</gene>
<dbReference type="Proteomes" id="UP000271098">
    <property type="component" value="Unassembled WGS sequence"/>
</dbReference>
<dbReference type="AlphaFoldDB" id="A0A183D9R1"/>
<accession>A0A183D9R1</accession>
<dbReference type="EMBL" id="UYRT01011616">
    <property type="protein sequence ID" value="VDK50854.1"/>
    <property type="molecule type" value="Genomic_DNA"/>
</dbReference>
<name>A0A183D9R1_9BILA</name>
<dbReference type="WBParaSite" id="GPUH_0000545901-mRNA-1">
    <property type="protein sequence ID" value="GPUH_0000545901-mRNA-1"/>
    <property type="gene ID" value="GPUH_0000545901"/>
</dbReference>